<sequence length="173" mass="19055">MSSLGAPATVDLDEPDSLADRPQRKRGKAPKETTDYLKAWLHEHTENPYPTEEEMQQLCNAIGSSMSQVSNWMINARGRLLLPAESSHDSQSLPGPWNAATTNYSGADLYETSSSETPSALLSISNSVTVPASSAWGSRSPRPFRASKGASDSIWNDARLMRVWEEYRVRQGL</sequence>
<comment type="caution">
    <text evidence="8">The sequence shown here is derived from an EMBL/GenBank/DDBJ whole genome shotgun (WGS) entry which is preliminary data.</text>
</comment>
<keyword evidence="2 5" id="KW-0238">DNA-binding</keyword>
<feature type="region of interest" description="Disordered" evidence="6">
    <location>
        <begin position="1"/>
        <end position="34"/>
    </location>
</feature>
<reference evidence="8 9" key="1">
    <citation type="submission" date="2024-01" db="EMBL/GenBank/DDBJ databases">
        <title>A draft genome for the cacao thread blight pathogen Marasmiellus scandens.</title>
        <authorList>
            <person name="Baruah I.K."/>
            <person name="Leung J."/>
            <person name="Bukari Y."/>
            <person name="Amoako-Attah I."/>
            <person name="Meinhardt L.W."/>
            <person name="Bailey B.A."/>
            <person name="Cohen S.P."/>
        </authorList>
    </citation>
    <scope>NUCLEOTIDE SEQUENCE [LARGE SCALE GENOMIC DNA]</scope>
    <source>
        <strain evidence="8 9">GH-19</strain>
    </source>
</reference>
<dbReference type="Pfam" id="PF05920">
    <property type="entry name" value="Homeobox_KN"/>
    <property type="match status" value="1"/>
</dbReference>
<comment type="similarity">
    <text evidence="1">Belongs to the TALE/M-ATYP homeobox family.</text>
</comment>
<evidence type="ECO:0000259" key="7">
    <source>
        <dbReference type="PROSITE" id="PS50071"/>
    </source>
</evidence>
<evidence type="ECO:0000256" key="5">
    <source>
        <dbReference type="PROSITE-ProRule" id="PRU00108"/>
    </source>
</evidence>
<evidence type="ECO:0000313" key="9">
    <source>
        <dbReference type="Proteomes" id="UP001498398"/>
    </source>
</evidence>
<organism evidence="8 9">
    <name type="scientific">Marasmiellus scandens</name>
    <dbReference type="NCBI Taxonomy" id="2682957"/>
    <lineage>
        <taxon>Eukaryota</taxon>
        <taxon>Fungi</taxon>
        <taxon>Dikarya</taxon>
        <taxon>Basidiomycota</taxon>
        <taxon>Agaricomycotina</taxon>
        <taxon>Agaricomycetes</taxon>
        <taxon>Agaricomycetidae</taxon>
        <taxon>Agaricales</taxon>
        <taxon>Marasmiineae</taxon>
        <taxon>Omphalotaceae</taxon>
        <taxon>Marasmiellus</taxon>
    </lineage>
</organism>
<dbReference type="SMART" id="SM00389">
    <property type="entry name" value="HOX"/>
    <property type="match status" value="1"/>
</dbReference>
<dbReference type="InterPro" id="IPR008422">
    <property type="entry name" value="KN_HD"/>
</dbReference>
<keyword evidence="3 5" id="KW-0371">Homeobox</keyword>
<protein>
    <submittedName>
        <fullName evidence="8">Homeodomain superfamily</fullName>
    </submittedName>
</protein>
<dbReference type="InterPro" id="IPR001356">
    <property type="entry name" value="HD"/>
</dbReference>
<feature type="region of interest" description="Disordered" evidence="6">
    <location>
        <begin position="131"/>
        <end position="150"/>
    </location>
</feature>
<feature type="domain" description="Homeobox" evidence="7">
    <location>
        <begin position="20"/>
        <end position="83"/>
    </location>
</feature>
<evidence type="ECO:0000256" key="4">
    <source>
        <dbReference type="ARBA" id="ARBA00023242"/>
    </source>
</evidence>
<dbReference type="InterPro" id="IPR009057">
    <property type="entry name" value="Homeodomain-like_sf"/>
</dbReference>
<gene>
    <name evidence="8" type="primary">CUP9</name>
    <name evidence="8" type="ORF">VKT23_019294</name>
</gene>
<evidence type="ECO:0000256" key="2">
    <source>
        <dbReference type="ARBA" id="ARBA00023125"/>
    </source>
</evidence>
<dbReference type="SUPFAM" id="SSF46689">
    <property type="entry name" value="Homeodomain-like"/>
    <property type="match status" value="1"/>
</dbReference>
<dbReference type="PROSITE" id="PS50071">
    <property type="entry name" value="HOMEOBOX_2"/>
    <property type="match status" value="1"/>
</dbReference>
<proteinExistence type="inferred from homology"/>
<comment type="subcellular location">
    <subcellularLocation>
        <location evidence="5">Nucleus</location>
    </subcellularLocation>
</comment>
<accession>A0ABR1IQ75</accession>
<evidence type="ECO:0000256" key="6">
    <source>
        <dbReference type="SAM" id="MobiDB-lite"/>
    </source>
</evidence>
<dbReference type="PANTHER" id="PTHR11850">
    <property type="entry name" value="HOMEOBOX PROTEIN TRANSCRIPTION FACTORS"/>
    <property type="match status" value="1"/>
</dbReference>
<dbReference type="GO" id="GO:0003677">
    <property type="term" value="F:DNA binding"/>
    <property type="evidence" value="ECO:0007669"/>
    <property type="project" value="UniProtKB-KW"/>
</dbReference>
<dbReference type="InterPro" id="IPR050224">
    <property type="entry name" value="TALE_homeobox"/>
</dbReference>
<dbReference type="Proteomes" id="UP001498398">
    <property type="component" value="Unassembled WGS sequence"/>
</dbReference>
<dbReference type="Gene3D" id="1.10.10.60">
    <property type="entry name" value="Homeodomain-like"/>
    <property type="match status" value="1"/>
</dbReference>
<evidence type="ECO:0000256" key="1">
    <source>
        <dbReference type="ARBA" id="ARBA00005800"/>
    </source>
</evidence>
<evidence type="ECO:0000256" key="3">
    <source>
        <dbReference type="ARBA" id="ARBA00023155"/>
    </source>
</evidence>
<name>A0ABR1IQ75_9AGAR</name>
<feature type="DNA-binding region" description="Homeobox" evidence="5">
    <location>
        <begin position="22"/>
        <end position="84"/>
    </location>
</feature>
<dbReference type="CDD" id="cd00086">
    <property type="entry name" value="homeodomain"/>
    <property type="match status" value="1"/>
</dbReference>
<evidence type="ECO:0000313" key="8">
    <source>
        <dbReference type="EMBL" id="KAK7436217.1"/>
    </source>
</evidence>
<keyword evidence="9" id="KW-1185">Reference proteome</keyword>
<dbReference type="EMBL" id="JBANRG010000097">
    <property type="protein sequence ID" value="KAK7436217.1"/>
    <property type="molecule type" value="Genomic_DNA"/>
</dbReference>
<keyword evidence="4 5" id="KW-0539">Nucleus</keyword>